<dbReference type="GO" id="GO:0051301">
    <property type="term" value="P:cell division"/>
    <property type="evidence" value="ECO:0007669"/>
    <property type="project" value="UniProtKB-KW"/>
</dbReference>
<feature type="compositionally biased region" description="Low complexity" evidence="1">
    <location>
        <begin position="71"/>
        <end position="84"/>
    </location>
</feature>
<evidence type="ECO:0000256" key="1">
    <source>
        <dbReference type="SAM" id="MobiDB-lite"/>
    </source>
</evidence>
<name>A0A1I5FH45_9RHOB</name>
<feature type="region of interest" description="Disordered" evidence="1">
    <location>
        <begin position="56"/>
        <end position="244"/>
    </location>
</feature>
<reference evidence="3" key="1">
    <citation type="submission" date="2016-10" db="EMBL/GenBank/DDBJ databases">
        <authorList>
            <person name="Varghese N."/>
            <person name="Submissions S."/>
        </authorList>
    </citation>
    <scope>NUCLEOTIDE SEQUENCE [LARGE SCALE GENOMIC DNA]</scope>
    <source>
        <strain evidence="3">DSM 28463</strain>
    </source>
</reference>
<keyword evidence="2" id="KW-0132">Cell division</keyword>
<dbReference type="OrthoDB" id="7161229at2"/>
<dbReference type="EMBL" id="FOVP01000020">
    <property type="protein sequence ID" value="SFO23064.1"/>
    <property type="molecule type" value="Genomic_DNA"/>
</dbReference>
<keyword evidence="3" id="KW-1185">Reference proteome</keyword>
<organism evidence="2 3">
    <name type="scientific">Roseovarius lutimaris</name>
    <dbReference type="NCBI Taxonomy" id="1005928"/>
    <lineage>
        <taxon>Bacteria</taxon>
        <taxon>Pseudomonadati</taxon>
        <taxon>Pseudomonadota</taxon>
        <taxon>Alphaproteobacteria</taxon>
        <taxon>Rhodobacterales</taxon>
        <taxon>Roseobacteraceae</taxon>
        <taxon>Roseovarius</taxon>
    </lineage>
</organism>
<dbReference type="STRING" id="1005928.SAMN04487859_1207"/>
<evidence type="ECO:0000313" key="3">
    <source>
        <dbReference type="Proteomes" id="UP000198599"/>
    </source>
</evidence>
<evidence type="ECO:0000313" key="2">
    <source>
        <dbReference type="EMBL" id="SFO23064.1"/>
    </source>
</evidence>
<protein>
    <submittedName>
        <fullName evidence="2">Cell division and transport-associated protein TolA</fullName>
    </submittedName>
</protein>
<dbReference type="RefSeq" id="WP_092841233.1">
    <property type="nucleotide sequence ID" value="NZ_FOVP01000020.1"/>
</dbReference>
<sequence>MNTGQIISGAGHLALIGWALIGGVFRSDPLPFEVTEVTAISTEEYAALLARDSAPEAVASVDTPEPPAPGDLAPDLSSAADAPPEVTQPEANDSPPPDAVPDVSQMTPPDPAEVTDAPPVLEVPQEDMAAMVPEVSPRPNPRPAPRVAPEAVAPPEPDVRIDDVANPEVAPDQGAEVVEEPAEATAPEEAATEIVTEAEKLEQAAPSVSMRPKARPARATEAAQEAPKPAPEPSRQKPATDKSAVNDALAAALGGAQQNNDRPSGPPLTSGEKDALRLAVQQCWNVGSLSSDALRTTVVVAVSMGEDGKPNNGSIRMLSASGGGDTAAKQAFEAARRAIIRCGARGFDLPVEKYDSWRDIEMTFNPEKMRIK</sequence>
<feature type="compositionally biased region" description="Low complexity" evidence="1">
    <location>
        <begin position="183"/>
        <end position="195"/>
    </location>
</feature>
<dbReference type="Proteomes" id="UP000198599">
    <property type="component" value="Unassembled WGS sequence"/>
</dbReference>
<feature type="compositionally biased region" description="Pro residues" evidence="1">
    <location>
        <begin position="136"/>
        <end position="156"/>
    </location>
</feature>
<dbReference type="AlphaFoldDB" id="A0A1I5FH45"/>
<keyword evidence="2" id="KW-0131">Cell cycle</keyword>
<accession>A0A1I5FH45</accession>
<proteinExistence type="predicted"/>
<dbReference type="Gene3D" id="3.30.1150.10">
    <property type="match status" value="1"/>
</dbReference>
<gene>
    <name evidence="2" type="ORF">SAMN04487859_1207</name>
</gene>